<gene>
    <name evidence="1" type="ORF">HAX54_012271</name>
</gene>
<keyword evidence="2" id="KW-1185">Reference proteome</keyword>
<dbReference type="Proteomes" id="UP000823775">
    <property type="component" value="Unassembled WGS sequence"/>
</dbReference>
<dbReference type="EMBL" id="JACEIK010001709">
    <property type="protein sequence ID" value="MCD7471672.1"/>
    <property type="molecule type" value="Genomic_DNA"/>
</dbReference>
<sequence length="61" mass="6869">LSPVEIAQLHRETEENASQCGNLLQEMTMKLWFHSASGLSLRNVYHGGQCCQCICELLFSL</sequence>
<evidence type="ECO:0000313" key="2">
    <source>
        <dbReference type="Proteomes" id="UP000823775"/>
    </source>
</evidence>
<accession>A0ABS8TJH1</accession>
<evidence type="ECO:0000313" key="1">
    <source>
        <dbReference type="EMBL" id="MCD7471672.1"/>
    </source>
</evidence>
<comment type="caution">
    <text evidence="1">The sequence shown here is derived from an EMBL/GenBank/DDBJ whole genome shotgun (WGS) entry which is preliminary data.</text>
</comment>
<feature type="non-terminal residue" evidence="1">
    <location>
        <position position="1"/>
    </location>
</feature>
<proteinExistence type="predicted"/>
<reference evidence="1 2" key="1">
    <citation type="journal article" date="2021" name="BMC Genomics">
        <title>Datura genome reveals duplications of psychoactive alkaloid biosynthetic genes and high mutation rate following tissue culture.</title>
        <authorList>
            <person name="Rajewski A."/>
            <person name="Carter-House D."/>
            <person name="Stajich J."/>
            <person name="Litt A."/>
        </authorList>
    </citation>
    <scope>NUCLEOTIDE SEQUENCE [LARGE SCALE GENOMIC DNA]</scope>
    <source>
        <strain evidence="1">AR-01</strain>
    </source>
</reference>
<feature type="non-terminal residue" evidence="1">
    <location>
        <position position="61"/>
    </location>
</feature>
<name>A0ABS8TJH1_DATST</name>
<organism evidence="1 2">
    <name type="scientific">Datura stramonium</name>
    <name type="common">Jimsonweed</name>
    <name type="synonym">Common thornapple</name>
    <dbReference type="NCBI Taxonomy" id="4076"/>
    <lineage>
        <taxon>Eukaryota</taxon>
        <taxon>Viridiplantae</taxon>
        <taxon>Streptophyta</taxon>
        <taxon>Embryophyta</taxon>
        <taxon>Tracheophyta</taxon>
        <taxon>Spermatophyta</taxon>
        <taxon>Magnoliopsida</taxon>
        <taxon>eudicotyledons</taxon>
        <taxon>Gunneridae</taxon>
        <taxon>Pentapetalae</taxon>
        <taxon>asterids</taxon>
        <taxon>lamiids</taxon>
        <taxon>Solanales</taxon>
        <taxon>Solanaceae</taxon>
        <taxon>Solanoideae</taxon>
        <taxon>Datureae</taxon>
        <taxon>Datura</taxon>
    </lineage>
</organism>
<protein>
    <submittedName>
        <fullName evidence="1">Uncharacterized protein</fullName>
    </submittedName>
</protein>